<organism evidence="2 3">
    <name type="scientific">Pleurodeles waltl</name>
    <name type="common">Iberian ribbed newt</name>
    <dbReference type="NCBI Taxonomy" id="8319"/>
    <lineage>
        <taxon>Eukaryota</taxon>
        <taxon>Metazoa</taxon>
        <taxon>Chordata</taxon>
        <taxon>Craniata</taxon>
        <taxon>Vertebrata</taxon>
        <taxon>Euteleostomi</taxon>
        <taxon>Amphibia</taxon>
        <taxon>Batrachia</taxon>
        <taxon>Caudata</taxon>
        <taxon>Salamandroidea</taxon>
        <taxon>Salamandridae</taxon>
        <taxon>Pleurodelinae</taxon>
        <taxon>Pleurodeles</taxon>
    </lineage>
</organism>
<feature type="region of interest" description="Disordered" evidence="1">
    <location>
        <begin position="96"/>
        <end position="119"/>
    </location>
</feature>
<dbReference type="Proteomes" id="UP001066276">
    <property type="component" value="Chromosome 12"/>
</dbReference>
<reference evidence="2" key="1">
    <citation type="journal article" date="2022" name="bioRxiv">
        <title>Sequencing and chromosome-scale assembly of the giantPleurodeles waltlgenome.</title>
        <authorList>
            <person name="Brown T."/>
            <person name="Elewa A."/>
            <person name="Iarovenko S."/>
            <person name="Subramanian E."/>
            <person name="Araus A.J."/>
            <person name="Petzold A."/>
            <person name="Susuki M."/>
            <person name="Suzuki K.-i.T."/>
            <person name="Hayashi T."/>
            <person name="Toyoda A."/>
            <person name="Oliveira C."/>
            <person name="Osipova E."/>
            <person name="Leigh N.D."/>
            <person name="Simon A."/>
            <person name="Yun M.H."/>
        </authorList>
    </citation>
    <scope>NUCLEOTIDE SEQUENCE</scope>
    <source>
        <strain evidence="2">20211129_DDA</strain>
        <tissue evidence="2">Liver</tissue>
    </source>
</reference>
<proteinExistence type="predicted"/>
<comment type="caution">
    <text evidence="2">The sequence shown here is derived from an EMBL/GenBank/DDBJ whole genome shotgun (WGS) entry which is preliminary data.</text>
</comment>
<name>A0AAV7L4T6_PLEWA</name>
<evidence type="ECO:0000313" key="3">
    <source>
        <dbReference type="Proteomes" id="UP001066276"/>
    </source>
</evidence>
<keyword evidence="3" id="KW-1185">Reference proteome</keyword>
<dbReference type="AlphaFoldDB" id="A0AAV7L4T6"/>
<evidence type="ECO:0000313" key="2">
    <source>
        <dbReference type="EMBL" id="KAJ1085435.1"/>
    </source>
</evidence>
<sequence length="119" mass="13177">MTVPLPYPGQCPRSKGTRCLMLRTNCKKTRPVLHRIAAAAPPLQARQRTWPGGCCAHQPQVTVPHRPECPAAQRPQLFTLNPPCAAQYTTAWNTTYSGPLPEVPSRQSKALTKAHEEKK</sequence>
<evidence type="ECO:0000256" key="1">
    <source>
        <dbReference type="SAM" id="MobiDB-lite"/>
    </source>
</evidence>
<accession>A0AAV7L4T6</accession>
<gene>
    <name evidence="2" type="ORF">NDU88_005567</name>
</gene>
<protein>
    <submittedName>
        <fullName evidence="2">Uncharacterized protein</fullName>
    </submittedName>
</protein>
<dbReference type="EMBL" id="JANPWB010000016">
    <property type="protein sequence ID" value="KAJ1085435.1"/>
    <property type="molecule type" value="Genomic_DNA"/>
</dbReference>